<name>A0A327NTI6_9BACT</name>
<comment type="caution">
    <text evidence="1">The sequence shown here is derived from an EMBL/GenBank/DDBJ whole genome shotgun (WGS) entry which is preliminary data.</text>
</comment>
<gene>
    <name evidence="1" type="ORF">HMF3257_28350</name>
</gene>
<dbReference type="AlphaFoldDB" id="A0A327NTI6"/>
<dbReference type="EMBL" id="QLII01000001">
    <property type="protein sequence ID" value="RAI77124.1"/>
    <property type="molecule type" value="Genomic_DNA"/>
</dbReference>
<dbReference type="RefSeq" id="WP_146619284.1">
    <property type="nucleotide sequence ID" value="NZ_QLII01000001.1"/>
</dbReference>
<evidence type="ECO:0000313" key="1">
    <source>
        <dbReference type="EMBL" id="RAI77124.1"/>
    </source>
</evidence>
<dbReference type="PROSITE" id="PS51257">
    <property type="entry name" value="PROKAR_LIPOPROTEIN"/>
    <property type="match status" value="1"/>
</dbReference>
<proteinExistence type="predicted"/>
<keyword evidence="2" id="KW-1185">Reference proteome</keyword>
<accession>A0A327NTI6</accession>
<organism evidence="1 2">
    <name type="scientific">Spirosoma telluris</name>
    <dbReference type="NCBI Taxonomy" id="2183553"/>
    <lineage>
        <taxon>Bacteria</taxon>
        <taxon>Pseudomonadati</taxon>
        <taxon>Bacteroidota</taxon>
        <taxon>Cytophagia</taxon>
        <taxon>Cytophagales</taxon>
        <taxon>Cytophagaceae</taxon>
        <taxon>Spirosoma</taxon>
    </lineage>
</organism>
<evidence type="ECO:0000313" key="2">
    <source>
        <dbReference type="Proteomes" id="UP000249016"/>
    </source>
</evidence>
<reference evidence="1 2" key="1">
    <citation type="submission" date="2018-06" db="EMBL/GenBank/DDBJ databases">
        <title>Spirosoma sp. HMF3257 Genome sequencing and assembly.</title>
        <authorList>
            <person name="Kang H."/>
            <person name="Cha I."/>
            <person name="Kim H."/>
            <person name="Kang J."/>
            <person name="Joh K."/>
        </authorList>
    </citation>
    <scope>NUCLEOTIDE SEQUENCE [LARGE SCALE GENOMIC DNA]</scope>
    <source>
        <strain evidence="1 2">HMF3257</strain>
    </source>
</reference>
<dbReference type="Proteomes" id="UP000249016">
    <property type="component" value="Unassembled WGS sequence"/>
</dbReference>
<evidence type="ECO:0008006" key="3">
    <source>
        <dbReference type="Google" id="ProtNLM"/>
    </source>
</evidence>
<protein>
    <recommendedName>
        <fullName evidence="3">Lipoprotein</fullName>
    </recommendedName>
</protein>
<dbReference type="OrthoDB" id="947352at2"/>
<sequence>MRTYFYLFLMLALASCSKKVMVRFKQKDAEINSKEALALLMLVNKSPKIVLRVPDTQRVVIRDPESDTKNQKDARKSIDQNKEVVYDDRMLYNAIEKQLFENLNVVDRKLFNEVLSKASNVDYSKLNDLTNTDLILEWVNMNRQVPYVTKECYQLSKKGKEQPIELESRFRRLGASIEFRLVQVKTNQMVGSYIFNYTPCATGPGCEYLYKGGRLIPIVKHTQLGRYEIASQAELEKFMTDATRQLVEAIR</sequence>